<reference evidence="1 2" key="1">
    <citation type="journal article" date="2021" name="PeerJ">
        <title>Analysis of 44 Vibrio anguillarum genomes reveals high genetic diversity.</title>
        <authorList>
            <person name="Hansen M.J."/>
            <person name="Dalsgaard I."/>
        </authorList>
    </citation>
    <scope>NUCLEOTIDE SEQUENCE [LARGE SCALE GENOMIC DNA]</scope>
    <source>
        <strain evidence="1 2">040915-1/1B</strain>
    </source>
</reference>
<keyword evidence="2" id="KW-1185">Reference proteome</keyword>
<feature type="non-terminal residue" evidence="1">
    <location>
        <position position="80"/>
    </location>
</feature>
<dbReference type="EMBL" id="RDPI01001803">
    <property type="protein sequence ID" value="MBF4377482.1"/>
    <property type="molecule type" value="Genomic_DNA"/>
</dbReference>
<protein>
    <submittedName>
        <fullName evidence="1">Uncharacterized protein</fullName>
    </submittedName>
</protein>
<dbReference type="Proteomes" id="UP000726136">
    <property type="component" value="Unassembled WGS sequence"/>
</dbReference>
<evidence type="ECO:0000313" key="2">
    <source>
        <dbReference type="Proteomes" id="UP000726136"/>
    </source>
</evidence>
<comment type="caution">
    <text evidence="1">The sequence shown here is derived from an EMBL/GenBank/DDBJ whole genome shotgun (WGS) entry which is preliminary data.</text>
</comment>
<accession>A0ABR9ZHJ9</accession>
<gene>
    <name evidence="1" type="ORF">EAY46_31410</name>
</gene>
<name>A0ABR9ZHJ9_VIBAN</name>
<evidence type="ECO:0000313" key="1">
    <source>
        <dbReference type="EMBL" id="MBF4377482.1"/>
    </source>
</evidence>
<sequence length="80" mass="9322">MVKKQHLEHLQLINQYWQDVFSNLLLLNKTDSDELVDDISPYIVQLATLPISKKSVFRDMLWDFDEDTSNRAPSVSISKV</sequence>
<proteinExistence type="predicted"/>
<organism evidence="1 2">
    <name type="scientific">Vibrio anguillarum</name>
    <name type="common">Listonella anguillarum</name>
    <dbReference type="NCBI Taxonomy" id="55601"/>
    <lineage>
        <taxon>Bacteria</taxon>
        <taxon>Pseudomonadati</taxon>
        <taxon>Pseudomonadota</taxon>
        <taxon>Gammaproteobacteria</taxon>
        <taxon>Vibrionales</taxon>
        <taxon>Vibrionaceae</taxon>
        <taxon>Vibrio</taxon>
    </lineage>
</organism>